<dbReference type="Proteomes" id="UP001154255">
    <property type="component" value="Unassembled WGS sequence"/>
</dbReference>
<dbReference type="InterPro" id="IPR039430">
    <property type="entry name" value="Thymidylate_kin-like_dom"/>
</dbReference>
<organism evidence="15 16">
    <name type="scientific">Commensalibacter communis</name>
    <dbReference type="NCBI Taxonomy" id="2972786"/>
    <lineage>
        <taxon>Bacteria</taxon>
        <taxon>Pseudomonadati</taxon>
        <taxon>Pseudomonadota</taxon>
        <taxon>Alphaproteobacteria</taxon>
        <taxon>Acetobacterales</taxon>
        <taxon>Acetobacteraceae</taxon>
    </lineage>
</organism>
<reference evidence="15" key="1">
    <citation type="submission" date="2022-10" db="EMBL/GenBank/DDBJ databases">
        <authorList>
            <person name="Botero Cardona J."/>
        </authorList>
    </citation>
    <scope>NUCLEOTIDE SEQUENCE</scope>
    <source>
        <strain evidence="15">LMG 31819</strain>
        <strain evidence="14">R-53529</strain>
    </source>
</reference>
<evidence type="ECO:0000256" key="4">
    <source>
        <dbReference type="ARBA" id="ARBA00022679"/>
    </source>
</evidence>
<evidence type="ECO:0000313" key="14">
    <source>
        <dbReference type="EMBL" id="CAI3928731.1"/>
    </source>
</evidence>
<dbReference type="Proteomes" id="UP001154259">
    <property type="component" value="Unassembled WGS sequence"/>
</dbReference>
<proteinExistence type="inferred from homology"/>
<sequence length="212" mass="24436">MAGYLITFEGGEGAGKSTQSKRLYEAFERDGRKVLLTREPGGTKGAEAIRELLLFGGYSFSLRSEIMAHFTARCDHVDQIIRPALSQGYIVICDRYIDSTLAYQGYGLGKGDQDLIQYIKQLSHLIALQPDLTLVFEAPYDVMRERCHARQGRVDRYEQLDENFHYRVLNGFKQIMIDHPNRCVRVDAYRDVEMIHQDVYDIVSRQLFESKQ</sequence>
<dbReference type="AlphaFoldDB" id="A0A9W4X6C0"/>
<feature type="binding site" evidence="12">
    <location>
        <begin position="10"/>
        <end position="17"/>
    </location>
    <ligand>
        <name>ATP</name>
        <dbReference type="ChEBI" id="CHEBI:30616"/>
    </ligand>
</feature>
<dbReference type="GO" id="GO:0006233">
    <property type="term" value="P:dTDP biosynthetic process"/>
    <property type="evidence" value="ECO:0007669"/>
    <property type="project" value="InterPro"/>
</dbReference>
<evidence type="ECO:0000256" key="7">
    <source>
        <dbReference type="ARBA" id="ARBA00022777"/>
    </source>
</evidence>
<evidence type="ECO:0000313" key="17">
    <source>
        <dbReference type="Proteomes" id="UP001154259"/>
    </source>
</evidence>
<comment type="caution">
    <text evidence="15">The sequence shown here is derived from an EMBL/GenBank/DDBJ whole genome shotgun (WGS) entry which is preliminary data.</text>
</comment>
<evidence type="ECO:0000313" key="16">
    <source>
        <dbReference type="Proteomes" id="UP001154255"/>
    </source>
</evidence>
<dbReference type="HAMAP" id="MF_00165">
    <property type="entry name" value="Thymidylate_kinase"/>
    <property type="match status" value="1"/>
</dbReference>
<evidence type="ECO:0000259" key="13">
    <source>
        <dbReference type="Pfam" id="PF02223"/>
    </source>
</evidence>
<keyword evidence="5 12" id="KW-0545">Nucleotide biosynthesis</keyword>
<dbReference type="PROSITE" id="PS01331">
    <property type="entry name" value="THYMIDYLATE_KINASE"/>
    <property type="match status" value="1"/>
</dbReference>
<dbReference type="InterPro" id="IPR018094">
    <property type="entry name" value="Thymidylate_kinase"/>
</dbReference>
<comment type="function">
    <text evidence="11 12">Phosphorylation of dTMP to form dTDP in both de novo and salvage pathways of dTTP synthesis.</text>
</comment>
<dbReference type="NCBIfam" id="TIGR00041">
    <property type="entry name" value="DTMP_kinase"/>
    <property type="match status" value="1"/>
</dbReference>
<evidence type="ECO:0000256" key="12">
    <source>
        <dbReference type="HAMAP-Rule" id="MF_00165"/>
    </source>
</evidence>
<dbReference type="GO" id="GO:0004798">
    <property type="term" value="F:dTMP kinase activity"/>
    <property type="evidence" value="ECO:0007669"/>
    <property type="project" value="UniProtKB-UniRule"/>
</dbReference>
<dbReference type="GO" id="GO:0005829">
    <property type="term" value="C:cytosol"/>
    <property type="evidence" value="ECO:0007669"/>
    <property type="project" value="TreeGrafter"/>
</dbReference>
<dbReference type="SUPFAM" id="SSF52540">
    <property type="entry name" value="P-loop containing nucleoside triphosphate hydrolases"/>
    <property type="match status" value="1"/>
</dbReference>
<name>A0A9W4X6C0_9PROT</name>
<evidence type="ECO:0000256" key="3">
    <source>
        <dbReference type="ARBA" id="ARBA00017144"/>
    </source>
</evidence>
<protein>
    <recommendedName>
        <fullName evidence="3 12">Thymidylate kinase</fullName>
        <ecNumber evidence="2 12">2.7.4.9</ecNumber>
    </recommendedName>
    <alternativeName>
        <fullName evidence="9 12">dTMP kinase</fullName>
    </alternativeName>
</protein>
<keyword evidence="17" id="KW-1185">Reference proteome</keyword>
<accession>A0A9W4X6C0</accession>
<gene>
    <name evidence="12" type="primary">tmk</name>
    <name evidence="14" type="ORF">R53529_LOCUS393</name>
    <name evidence="15" type="ORF">R53530_LOCUS708</name>
</gene>
<evidence type="ECO:0000256" key="9">
    <source>
        <dbReference type="ARBA" id="ARBA00029962"/>
    </source>
</evidence>
<dbReference type="InterPro" id="IPR027417">
    <property type="entry name" value="P-loop_NTPase"/>
</dbReference>
<evidence type="ECO:0000256" key="1">
    <source>
        <dbReference type="ARBA" id="ARBA00009776"/>
    </source>
</evidence>
<evidence type="ECO:0000256" key="11">
    <source>
        <dbReference type="ARBA" id="ARBA00057735"/>
    </source>
</evidence>
<dbReference type="Gene3D" id="3.40.50.300">
    <property type="entry name" value="P-loop containing nucleotide triphosphate hydrolases"/>
    <property type="match status" value="1"/>
</dbReference>
<evidence type="ECO:0000256" key="10">
    <source>
        <dbReference type="ARBA" id="ARBA00048743"/>
    </source>
</evidence>
<dbReference type="EC" id="2.7.4.9" evidence="2 12"/>
<evidence type="ECO:0000256" key="5">
    <source>
        <dbReference type="ARBA" id="ARBA00022727"/>
    </source>
</evidence>
<dbReference type="FunFam" id="3.40.50.300:FF:000225">
    <property type="entry name" value="Thymidylate kinase"/>
    <property type="match status" value="1"/>
</dbReference>
<keyword evidence="7 12" id="KW-0418">Kinase</keyword>
<dbReference type="EMBL" id="CAMXCM010000001">
    <property type="protein sequence ID" value="CAI3932142.1"/>
    <property type="molecule type" value="Genomic_DNA"/>
</dbReference>
<dbReference type="RefSeq" id="WP_271788843.1">
    <property type="nucleotide sequence ID" value="NZ_CAMXCJ010000002.1"/>
</dbReference>
<keyword evidence="8 12" id="KW-0067">ATP-binding</keyword>
<evidence type="ECO:0000256" key="6">
    <source>
        <dbReference type="ARBA" id="ARBA00022741"/>
    </source>
</evidence>
<keyword evidence="6 12" id="KW-0547">Nucleotide-binding</keyword>
<comment type="similarity">
    <text evidence="1 12">Belongs to the thymidylate kinase family.</text>
</comment>
<dbReference type="Pfam" id="PF02223">
    <property type="entry name" value="Thymidylate_kin"/>
    <property type="match status" value="1"/>
</dbReference>
<dbReference type="PANTHER" id="PTHR10344">
    <property type="entry name" value="THYMIDYLATE KINASE"/>
    <property type="match status" value="1"/>
</dbReference>
<evidence type="ECO:0000313" key="15">
    <source>
        <dbReference type="EMBL" id="CAI3932142.1"/>
    </source>
</evidence>
<dbReference type="GO" id="GO:0005524">
    <property type="term" value="F:ATP binding"/>
    <property type="evidence" value="ECO:0007669"/>
    <property type="project" value="UniProtKB-UniRule"/>
</dbReference>
<comment type="catalytic activity">
    <reaction evidence="10 12">
        <text>dTMP + ATP = dTDP + ADP</text>
        <dbReference type="Rhea" id="RHEA:13517"/>
        <dbReference type="ChEBI" id="CHEBI:30616"/>
        <dbReference type="ChEBI" id="CHEBI:58369"/>
        <dbReference type="ChEBI" id="CHEBI:63528"/>
        <dbReference type="ChEBI" id="CHEBI:456216"/>
        <dbReference type="EC" id="2.7.4.9"/>
    </reaction>
</comment>
<dbReference type="EMBL" id="CAMXCS010000001">
    <property type="protein sequence ID" value="CAI3928731.1"/>
    <property type="molecule type" value="Genomic_DNA"/>
</dbReference>
<dbReference type="CDD" id="cd01672">
    <property type="entry name" value="TMPK"/>
    <property type="match status" value="1"/>
</dbReference>
<dbReference type="GO" id="GO:0006235">
    <property type="term" value="P:dTTP biosynthetic process"/>
    <property type="evidence" value="ECO:0007669"/>
    <property type="project" value="UniProtKB-UniRule"/>
</dbReference>
<evidence type="ECO:0000256" key="8">
    <source>
        <dbReference type="ARBA" id="ARBA00022840"/>
    </source>
</evidence>
<feature type="domain" description="Thymidylate kinase-like" evidence="13">
    <location>
        <begin position="8"/>
        <end position="199"/>
    </location>
</feature>
<evidence type="ECO:0000256" key="2">
    <source>
        <dbReference type="ARBA" id="ARBA00012980"/>
    </source>
</evidence>
<dbReference type="PANTHER" id="PTHR10344:SF4">
    <property type="entry name" value="UMP-CMP KINASE 2, MITOCHONDRIAL"/>
    <property type="match status" value="1"/>
</dbReference>
<dbReference type="GO" id="GO:0006227">
    <property type="term" value="P:dUDP biosynthetic process"/>
    <property type="evidence" value="ECO:0007669"/>
    <property type="project" value="TreeGrafter"/>
</dbReference>
<dbReference type="InterPro" id="IPR018095">
    <property type="entry name" value="Thymidylate_kin_CS"/>
</dbReference>
<keyword evidence="4 12" id="KW-0808">Transferase</keyword>